<accession>A0A9P6EGR7</accession>
<dbReference type="Proteomes" id="UP000807306">
    <property type="component" value="Unassembled WGS sequence"/>
</dbReference>
<evidence type="ECO:0000256" key="8">
    <source>
        <dbReference type="ARBA" id="ARBA00022729"/>
    </source>
</evidence>
<evidence type="ECO:0000256" key="6">
    <source>
        <dbReference type="ARBA" id="ARBA00022525"/>
    </source>
</evidence>
<evidence type="ECO:0000256" key="17">
    <source>
        <dbReference type="ARBA" id="ARBA00034059"/>
    </source>
</evidence>
<dbReference type="Pfam" id="PF00732">
    <property type="entry name" value="GMC_oxred_N"/>
    <property type="match status" value="1"/>
</dbReference>
<dbReference type="PROSITE" id="PS00623">
    <property type="entry name" value="GMC_OXRED_1"/>
    <property type="match status" value="1"/>
</dbReference>
<comment type="cofactor">
    <cofactor evidence="1 19">
        <name>FAD</name>
        <dbReference type="ChEBI" id="CHEBI:57692"/>
    </cofactor>
</comment>
<comment type="catalytic activity">
    <reaction evidence="16">
        <text>a pyranoside + acceptor = a pyranosid-3-ulose + reduced acceptor.</text>
        <dbReference type="EC" id="1.1.99.29"/>
    </reaction>
</comment>
<evidence type="ECO:0000256" key="16">
    <source>
        <dbReference type="ARBA" id="ARBA00034050"/>
    </source>
</evidence>
<gene>
    <name evidence="25" type="ORF">CPB83DRAFT_308970</name>
</gene>
<evidence type="ECO:0000313" key="26">
    <source>
        <dbReference type="Proteomes" id="UP000807306"/>
    </source>
</evidence>
<comment type="function">
    <text evidence="12">Catalyzes the single-oxidation or sequential double oxidation reaction of carbohydrates primarily at carbon-2 and/or carbon-3 with the concomitant reduction of the flavin. The enzyme exhibits a broad sugar substrate specificity, oxidizing different aldopyranoses to the corresponding C-1, C-2, C-3 or C-1,2, C-2,3 and C-3,4 (di)dehydro sugars with substrate-specific regioselectivity. Accepts only a narrow range of electron acceptors such as substituted benzoquinones and complexed metal ions and reacts extremely slowly with O(2) as acceptor. May play a role in the natural recycling of plant matter by oxidizing all major monosaccharides in lignocellulose and by reducing quinone compounds or reactive radical species generated during lignin depolymerization.</text>
</comment>
<comment type="subcellular location">
    <subcellularLocation>
        <location evidence="2">Secreted</location>
    </subcellularLocation>
</comment>
<dbReference type="AlphaFoldDB" id="A0A9P6EGR7"/>
<feature type="binding site" evidence="19">
    <location>
        <position position="269"/>
    </location>
    <ligand>
        <name>FAD</name>
        <dbReference type="ChEBI" id="CHEBI:57692"/>
    </ligand>
</feature>
<evidence type="ECO:0000256" key="5">
    <source>
        <dbReference type="ARBA" id="ARBA00013177"/>
    </source>
</evidence>
<evidence type="ECO:0000256" key="2">
    <source>
        <dbReference type="ARBA" id="ARBA00004613"/>
    </source>
</evidence>
<feature type="active site" description="Proton acceptor" evidence="18">
    <location>
        <position position="589"/>
    </location>
</feature>
<keyword evidence="10" id="KW-0560">Oxidoreductase</keyword>
<feature type="active site" description="Proton donor" evidence="18">
    <location>
        <position position="546"/>
    </location>
</feature>
<sequence length="610" mass="64757">MLTRLFLALSLGSLSVSATLWKRASGVISDASQANGQTFDYIIVGGGLTGLTVAARLAEDPSHTVLVVEVGADNRNDPRVYDLYRYGDAFNTELTWGWPADQGKLILGGKTLGGGSSINGMAYTRGLSGQYDAWQNLLDPSEANVGWNWQGLFNYMKKAETFSPPNDQQAAKGAQSVNSYHGFNGPVQVTYPDEIYGGPQQGYFVNTIVGLTGITHSPDLNGGAPNCVSITPLMINWHDSDHRSSAATAYLSPVEGQRTNWLTLVNHQVTKINWKAGSIPLTASGVEFAPSGGGSTRYTAFARREVIIAAGAIQTPALLQLSGIGDSAILTPLGITTRIDLKAVGRNLQEQAMTTHGAGGNGFDTGGRGPTDAIAYPNLYQIFGAKANNIVNKIRSSIPSWASSQAASGSGLSAAALQQILQVQADLIINNNAPVMELFFDIGYPDTLGILAWNLLPFSRGNVKITTADPFQKPQVAVNYFSADVDLDIQVAGARLSRKVLSTAPLSSLSTGESRPGNAVPDNAQRGSDDAWKNWIRAGNFDSVAHPVGTAAMMRRDLGGVVNAQLKVYDTTNVRVVDASIMPLQISAHLSSTLYGVAEKAADLIKASWP</sequence>
<reference evidence="25" key="1">
    <citation type="submission" date="2020-11" db="EMBL/GenBank/DDBJ databases">
        <authorList>
            <consortium name="DOE Joint Genome Institute"/>
            <person name="Ahrendt S."/>
            <person name="Riley R."/>
            <person name="Andreopoulos W."/>
            <person name="Labutti K."/>
            <person name="Pangilinan J."/>
            <person name="Ruiz-Duenas F.J."/>
            <person name="Barrasa J.M."/>
            <person name="Sanchez-Garcia M."/>
            <person name="Camarero S."/>
            <person name="Miyauchi S."/>
            <person name="Serrano A."/>
            <person name="Linde D."/>
            <person name="Babiker R."/>
            <person name="Drula E."/>
            <person name="Ayuso-Fernandez I."/>
            <person name="Pacheco R."/>
            <person name="Padilla G."/>
            <person name="Ferreira P."/>
            <person name="Barriuso J."/>
            <person name="Kellner H."/>
            <person name="Castanera R."/>
            <person name="Alfaro M."/>
            <person name="Ramirez L."/>
            <person name="Pisabarro A.G."/>
            <person name="Kuo A."/>
            <person name="Tritt A."/>
            <person name="Lipzen A."/>
            <person name="He G."/>
            <person name="Yan M."/>
            <person name="Ng V."/>
            <person name="Cullen D."/>
            <person name="Martin F."/>
            <person name="Rosso M.-N."/>
            <person name="Henrissat B."/>
            <person name="Hibbett D."/>
            <person name="Martinez A.T."/>
            <person name="Grigoriev I.V."/>
        </authorList>
    </citation>
    <scope>NUCLEOTIDE SEQUENCE</scope>
    <source>
        <strain evidence="25">CBS 506.95</strain>
    </source>
</reference>
<feature type="domain" description="Glucose-methanol-choline oxidoreductase N-terminal" evidence="23">
    <location>
        <begin position="109"/>
        <end position="132"/>
    </location>
</feature>
<dbReference type="InterPro" id="IPR027424">
    <property type="entry name" value="Glucose_Oxidase_domain_2"/>
</dbReference>
<evidence type="ECO:0000313" key="25">
    <source>
        <dbReference type="EMBL" id="KAF9528704.1"/>
    </source>
</evidence>
<dbReference type="InterPro" id="IPR000172">
    <property type="entry name" value="GMC_OxRdtase_N"/>
</dbReference>
<dbReference type="SUPFAM" id="SSF51905">
    <property type="entry name" value="FAD/NAD(P)-binding domain"/>
    <property type="match status" value="1"/>
</dbReference>
<evidence type="ECO:0000256" key="15">
    <source>
        <dbReference type="ARBA" id="ARBA00034029"/>
    </source>
</evidence>
<evidence type="ECO:0000256" key="14">
    <source>
        <dbReference type="ARBA" id="ARBA00034010"/>
    </source>
</evidence>
<dbReference type="InterPro" id="IPR007867">
    <property type="entry name" value="GMC_OxRtase_C"/>
</dbReference>
<evidence type="ECO:0000256" key="12">
    <source>
        <dbReference type="ARBA" id="ARBA00024699"/>
    </source>
</evidence>
<dbReference type="InterPro" id="IPR036188">
    <property type="entry name" value="FAD/NAD-bd_sf"/>
</dbReference>
<feature type="region of interest" description="Disordered" evidence="21">
    <location>
        <begin position="507"/>
        <end position="526"/>
    </location>
</feature>
<dbReference type="GO" id="GO:0005576">
    <property type="term" value="C:extracellular region"/>
    <property type="evidence" value="ECO:0007669"/>
    <property type="project" value="UniProtKB-SubCell"/>
</dbReference>
<keyword evidence="11" id="KW-0325">Glycoprotein</keyword>
<dbReference type="OrthoDB" id="269227at2759"/>
<comment type="catalytic activity">
    <reaction evidence="17">
        <text>a pyranoside + acceptor = a pyranosid-3,4-diulose + reduced acceptor.</text>
        <dbReference type="EC" id="1.1.99.29"/>
    </reaction>
</comment>
<evidence type="ECO:0000256" key="7">
    <source>
        <dbReference type="ARBA" id="ARBA00022630"/>
    </source>
</evidence>
<comment type="caution">
    <text evidence="25">The sequence shown here is derived from an EMBL/GenBank/DDBJ whole genome shotgun (WGS) entry which is preliminary data.</text>
</comment>
<dbReference type="EMBL" id="MU157851">
    <property type="protein sequence ID" value="KAF9528704.1"/>
    <property type="molecule type" value="Genomic_DNA"/>
</dbReference>
<dbReference type="InterPro" id="IPR012132">
    <property type="entry name" value="GMC_OxRdtase"/>
</dbReference>
<dbReference type="PANTHER" id="PTHR11552">
    <property type="entry name" value="GLUCOSE-METHANOL-CHOLINE GMC OXIDOREDUCTASE"/>
    <property type="match status" value="1"/>
</dbReference>
<evidence type="ECO:0000256" key="4">
    <source>
        <dbReference type="ARBA" id="ARBA00011245"/>
    </source>
</evidence>
<evidence type="ECO:0000256" key="1">
    <source>
        <dbReference type="ARBA" id="ARBA00001974"/>
    </source>
</evidence>
<dbReference type="GO" id="GO:0050660">
    <property type="term" value="F:flavin adenine dinucleotide binding"/>
    <property type="evidence" value="ECO:0007669"/>
    <property type="project" value="InterPro"/>
</dbReference>
<protein>
    <recommendedName>
        <fullName evidence="5">pyranose dehydrogenase (acceptor)</fullName>
        <ecNumber evidence="5">1.1.99.29</ecNumber>
    </recommendedName>
</protein>
<evidence type="ECO:0000256" key="22">
    <source>
        <dbReference type="SAM" id="SignalP"/>
    </source>
</evidence>
<dbReference type="PROSITE" id="PS00624">
    <property type="entry name" value="GMC_OXRED_2"/>
    <property type="match status" value="1"/>
</dbReference>
<comment type="catalytic activity">
    <reaction evidence="15">
        <text>pyranose + acceptor = pyranos-3-ulose + reduced acceptor.</text>
        <dbReference type="EC" id="1.1.99.29"/>
    </reaction>
</comment>
<comment type="subunit">
    <text evidence="4">Monomer.</text>
</comment>
<name>A0A9P6EGR7_9AGAR</name>
<dbReference type="Gene3D" id="3.50.50.60">
    <property type="entry name" value="FAD/NAD(P)-binding domain"/>
    <property type="match status" value="1"/>
</dbReference>
<comment type="catalytic activity">
    <reaction evidence="14">
        <text>pyranose + acceptor = pyranos-2,3-diulose + reduced acceptor.</text>
        <dbReference type="EC" id="1.1.99.29"/>
    </reaction>
</comment>
<proteinExistence type="inferred from homology"/>
<dbReference type="Gene3D" id="4.10.450.10">
    <property type="entry name" value="Glucose Oxidase, domain 2"/>
    <property type="match status" value="1"/>
</dbReference>
<keyword evidence="7 20" id="KW-0285">Flavoprotein</keyword>
<evidence type="ECO:0000256" key="9">
    <source>
        <dbReference type="ARBA" id="ARBA00022827"/>
    </source>
</evidence>
<dbReference type="PANTHER" id="PTHR11552:SF201">
    <property type="entry name" value="GLUCOSE-METHANOL-CHOLINE OXIDOREDUCTASE N-TERMINAL DOMAIN-CONTAINING PROTEIN"/>
    <property type="match status" value="1"/>
</dbReference>
<evidence type="ECO:0000256" key="10">
    <source>
        <dbReference type="ARBA" id="ARBA00023002"/>
    </source>
</evidence>
<evidence type="ECO:0000256" key="19">
    <source>
        <dbReference type="PIRSR" id="PIRSR000137-2"/>
    </source>
</evidence>
<evidence type="ECO:0000256" key="11">
    <source>
        <dbReference type="ARBA" id="ARBA00023180"/>
    </source>
</evidence>
<evidence type="ECO:0000256" key="18">
    <source>
        <dbReference type="PIRSR" id="PIRSR000137-1"/>
    </source>
</evidence>
<evidence type="ECO:0000256" key="20">
    <source>
        <dbReference type="RuleBase" id="RU003968"/>
    </source>
</evidence>
<feature type="signal peptide" evidence="22">
    <location>
        <begin position="1"/>
        <end position="18"/>
    </location>
</feature>
<dbReference type="EC" id="1.1.99.29" evidence="5"/>
<dbReference type="Pfam" id="PF05199">
    <property type="entry name" value="GMC_oxred_C"/>
    <property type="match status" value="1"/>
</dbReference>
<comment type="similarity">
    <text evidence="3 20">Belongs to the GMC oxidoreductase family.</text>
</comment>
<evidence type="ECO:0000256" key="13">
    <source>
        <dbReference type="ARBA" id="ARBA00033986"/>
    </source>
</evidence>
<evidence type="ECO:0000256" key="3">
    <source>
        <dbReference type="ARBA" id="ARBA00010790"/>
    </source>
</evidence>
<dbReference type="SUPFAM" id="SSF54373">
    <property type="entry name" value="FAD-linked reductases, C-terminal domain"/>
    <property type="match status" value="1"/>
</dbReference>
<keyword evidence="8 22" id="KW-0732">Signal</keyword>
<comment type="catalytic activity">
    <reaction evidence="13">
        <text>pyranose + acceptor = pyranos-2-ulose + reduced acceptor.</text>
        <dbReference type="EC" id="1.1.99.29"/>
    </reaction>
</comment>
<keyword evidence="9 19" id="KW-0274">FAD</keyword>
<keyword evidence="6" id="KW-0964">Secreted</keyword>
<keyword evidence="26" id="KW-1185">Reference proteome</keyword>
<evidence type="ECO:0000259" key="23">
    <source>
        <dbReference type="PROSITE" id="PS00623"/>
    </source>
</evidence>
<organism evidence="25 26">
    <name type="scientific">Crepidotus variabilis</name>
    <dbReference type="NCBI Taxonomy" id="179855"/>
    <lineage>
        <taxon>Eukaryota</taxon>
        <taxon>Fungi</taxon>
        <taxon>Dikarya</taxon>
        <taxon>Basidiomycota</taxon>
        <taxon>Agaricomycotina</taxon>
        <taxon>Agaricomycetes</taxon>
        <taxon>Agaricomycetidae</taxon>
        <taxon>Agaricales</taxon>
        <taxon>Agaricineae</taxon>
        <taxon>Crepidotaceae</taxon>
        <taxon>Crepidotus</taxon>
    </lineage>
</organism>
<dbReference type="GO" id="GO:0033718">
    <property type="term" value="F:pyranose dehydrogenase (acceptor) activity"/>
    <property type="evidence" value="ECO:0007669"/>
    <property type="project" value="UniProtKB-EC"/>
</dbReference>
<evidence type="ECO:0000256" key="21">
    <source>
        <dbReference type="SAM" id="MobiDB-lite"/>
    </source>
</evidence>
<dbReference type="PIRSF" id="PIRSF000137">
    <property type="entry name" value="Alcohol_oxidase"/>
    <property type="match status" value="1"/>
</dbReference>
<dbReference type="Gene3D" id="3.30.560.10">
    <property type="entry name" value="Glucose Oxidase, domain 3"/>
    <property type="match status" value="1"/>
</dbReference>
<feature type="domain" description="Glucose-methanol-choline oxidoreductase N-terminal" evidence="24">
    <location>
        <begin position="311"/>
        <end position="325"/>
    </location>
</feature>
<feature type="chain" id="PRO_5040338251" description="pyranose dehydrogenase (acceptor)" evidence="22">
    <location>
        <begin position="19"/>
        <end position="610"/>
    </location>
</feature>
<evidence type="ECO:0000259" key="24">
    <source>
        <dbReference type="PROSITE" id="PS00624"/>
    </source>
</evidence>